<evidence type="ECO:0000256" key="1">
    <source>
        <dbReference type="SAM" id="MobiDB-lite"/>
    </source>
</evidence>
<accession>A0ABP1P001</accession>
<evidence type="ECO:0008006" key="4">
    <source>
        <dbReference type="Google" id="ProtNLM"/>
    </source>
</evidence>
<feature type="region of interest" description="Disordered" evidence="1">
    <location>
        <begin position="96"/>
        <end position="117"/>
    </location>
</feature>
<evidence type="ECO:0000313" key="2">
    <source>
        <dbReference type="EMBL" id="CAL7945547.1"/>
    </source>
</evidence>
<sequence>MSEATKLFSRPKVRFSPTDVNKFETKELKNSTDQTSVQQSSKPTITSIITLDKPVKLVKLNEVSTNRENKHSNVINNTQRPDSLTSCTNTVSCTIQTSSSSKENSTKTENHTPLSDANNVQNIKSNFKQIDISKTSIKHSSNDAIASSTKQSENLNKLNKSKKNCMETKSLKKDCTKNKRGKENEIVITKKGSKTIKSADLDILKHKARIFSGSTSTKKSNVTNKTLVTVKTQKQSNVEPIVVDVMPCYKYNKNASKLKAKAPAIKKTLIRDVIGPKIKPFIGPGVQHKKLDGLKSLEINNENDHVKPVVSGEKLARPEYNSIMCTINKLNEMKKQKIIPDIEHLPAVYKSVINGKVSSALDFPLDEAIYKNLVDLSIDENQLPSRLTRSKDPEPRQRDVVPVLSDFFVPASTEEYCTALSTKPRSLDIEDSWDAFRISTQICEWKYNLDHT</sequence>
<evidence type="ECO:0000313" key="3">
    <source>
        <dbReference type="Proteomes" id="UP001642520"/>
    </source>
</evidence>
<organism evidence="2 3">
    <name type="scientific">Xylocopa violacea</name>
    <name type="common">Violet carpenter bee</name>
    <name type="synonym">Apis violacea</name>
    <dbReference type="NCBI Taxonomy" id="135666"/>
    <lineage>
        <taxon>Eukaryota</taxon>
        <taxon>Metazoa</taxon>
        <taxon>Ecdysozoa</taxon>
        <taxon>Arthropoda</taxon>
        <taxon>Hexapoda</taxon>
        <taxon>Insecta</taxon>
        <taxon>Pterygota</taxon>
        <taxon>Neoptera</taxon>
        <taxon>Endopterygota</taxon>
        <taxon>Hymenoptera</taxon>
        <taxon>Apocrita</taxon>
        <taxon>Aculeata</taxon>
        <taxon>Apoidea</taxon>
        <taxon>Anthophila</taxon>
        <taxon>Apidae</taxon>
        <taxon>Xylocopa</taxon>
        <taxon>Xylocopa</taxon>
    </lineage>
</organism>
<dbReference type="Proteomes" id="UP001642520">
    <property type="component" value="Unassembled WGS sequence"/>
</dbReference>
<comment type="caution">
    <text evidence="2">The sequence shown here is derived from an EMBL/GenBank/DDBJ whole genome shotgun (WGS) entry which is preliminary data.</text>
</comment>
<protein>
    <recommendedName>
        <fullName evidence="4">Protein phosphatase 1 regulatory subunit 35 C-terminal domain-containing protein</fullName>
    </recommendedName>
</protein>
<gene>
    <name evidence="2" type="ORF">XYLVIOL_LOCUS7277</name>
</gene>
<name>A0ABP1P001_XYLVO</name>
<reference evidence="2 3" key="1">
    <citation type="submission" date="2024-08" db="EMBL/GenBank/DDBJ databases">
        <authorList>
            <person name="Will J Nash"/>
            <person name="Angela Man"/>
            <person name="Seanna McTaggart"/>
            <person name="Kendall Baker"/>
            <person name="Tom Barker"/>
            <person name="Leah Catchpole"/>
            <person name="Alex Durrant"/>
            <person name="Karim Gharbi"/>
            <person name="Naomi Irish"/>
            <person name="Gemy Kaithakottil"/>
            <person name="Debby Ku"/>
            <person name="Aaliyah Providence"/>
            <person name="Felix Shaw"/>
            <person name="David Swarbreck"/>
            <person name="Chris Watkins"/>
            <person name="Ann M. McCartney"/>
            <person name="Giulio Formenti"/>
            <person name="Alice Mouton"/>
            <person name="Noel Vella"/>
            <person name="Bjorn M von Reumont"/>
            <person name="Adriana Vella"/>
            <person name="Wilfried Haerty"/>
        </authorList>
    </citation>
    <scope>NUCLEOTIDE SEQUENCE [LARGE SCALE GENOMIC DNA]</scope>
</reference>
<keyword evidence="3" id="KW-1185">Reference proteome</keyword>
<dbReference type="EMBL" id="CAXAJV020001294">
    <property type="protein sequence ID" value="CAL7945547.1"/>
    <property type="molecule type" value="Genomic_DNA"/>
</dbReference>
<proteinExistence type="predicted"/>